<gene>
    <name evidence="2" type="ORF">AOC05_17970</name>
</gene>
<dbReference type="PATRIC" id="fig|656366.3.peg.3868"/>
<sequence>MTRMEGAPFANMVSARQREADRKQAATASTINRFLLDGTLITITAVAGAAGVSRNFIYSHETLLHQLEAARQTQADAHTPGQRLPTNGAPGRTALQAEIALAHQTIKRLRQDLAELKKRHEHCLGEQIRTADPTEAPSTTAENLEIERLREKNRLLNQQVTTFNHRIDDLLDDLTAERRGTIPWTAAPRA</sequence>
<evidence type="ECO:0000256" key="1">
    <source>
        <dbReference type="SAM" id="Coils"/>
    </source>
</evidence>
<evidence type="ECO:0000313" key="2">
    <source>
        <dbReference type="EMBL" id="ALE93776.1"/>
    </source>
</evidence>
<proteinExistence type="predicted"/>
<dbReference type="EMBL" id="CP012677">
    <property type="protein sequence ID" value="ALE93776.1"/>
    <property type="molecule type" value="Genomic_DNA"/>
</dbReference>
<feature type="coiled-coil region" evidence="1">
    <location>
        <begin position="92"/>
        <end position="166"/>
    </location>
</feature>
<reference evidence="3" key="1">
    <citation type="submission" date="2015-09" db="EMBL/GenBank/DDBJ databases">
        <title>Complete genome of Arthrobacter alpinus strain R3.8.</title>
        <authorList>
            <person name="See-Too W.S."/>
            <person name="Chan K.G."/>
        </authorList>
    </citation>
    <scope>NUCLEOTIDE SEQUENCE [LARGE SCALE GENOMIC DNA]</scope>
    <source>
        <strain evidence="3">R3.8</strain>
    </source>
</reference>
<dbReference type="Proteomes" id="UP000062833">
    <property type="component" value="Chromosome"/>
</dbReference>
<organism evidence="2 3">
    <name type="scientific">Arthrobacter alpinus</name>
    <dbReference type="NCBI Taxonomy" id="656366"/>
    <lineage>
        <taxon>Bacteria</taxon>
        <taxon>Bacillati</taxon>
        <taxon>Actinomycetota</taxon>
        <taxon>Actinomycetes</taxon>
        <taxon>Micrococcales</taxon>
        <taxon>Micrococcaceae</taxon>
        <taxon>Arthrobacter</taxon>
    </lineage>
</organism>
<keyword evidence="1" id="KW-0175">Coiled coil</keyword>
<evidence type="ECO:0008006" key="4">
    <source>
        <dbReference type="Google" id="ProtNLM"/>
    </source>
</evidence>
<dbReference type="OrthoDB" id="4948751at2"/>
<evidence type="ECO:0000313" key="3">
    <source>
        <dbReference type="Proteomes" id="UP000062833"/>
    </source>
</evidence>
<dbReference type="InterPro" id="IPR046229">
    <property type="entry name" value="TnpC-like"/>
</dbReference>
<protein>
    <recommendedName>
        <fullName evidence="4">Transposase</fullName>
    </recommendedName>
</protein>
<dbReference type="Pfam" id="PF19776">
    <property type="entry name" value="DUF6262"/>
    <property type="match status" value="1"/>
</dbReference>
<name>A0A0M4RS31_9MICC</name>
<dbReference type="RefSeq" id="WP_062008975.1">
    <property type="nucleotide sequence ID" value="NZ_CP012677.1"/>
</dbReference>
<dbReference type="AlphaFoldDB" id="A0A0M4RS31"/>
<dbReference type="KEGG" id="aaq:AOC05_17970"/>
<keyword evidence="3" id="KW-1185">Reference proteome</keyword>
<accession>A0A0M4RS31</accession>